<name>A0A1F5R4B0_9BACT</name>
<reference evidence="7 8" key="1">
    <citation type="journal article" date="2016" name="Nat. Commun.">
        <title>Thousands of microbial genomes shed light on interconnected biogeochemical processes in an aquifer system.</title>
        <authorList>
            <person name="Anantharaman K."/>
            <person name="Brown C.T."/>
            <person name="Hug L.A."/>
            <person name="Sharon I."/>
            <person name="Castelle C.J."/>
            <person name="Probst A.J."/>
            <person name="Thomas B.C."/>
            <person name="Singh A."/>
            <person name="Wilkins M.J."/>
            <person name="Karaoz U."/>
            <person name="Brodie E.L."/>
            <person name="Williams K.H."/>
            <person name="Hubbard S.S."/>
            <person name="Banfield J.F."/>
        </authorList>
    </citation>
    <scope>NUCLEOTIDE SEQUENCE [LARGE SCALE GENOMIC DNA]</scope>
</reference>
<dbReference type="PANTHER" id="PTHR43600">
    <property type="entry name" value="COENZYME F420 HYDROGENASE, SUBUNIT ALPHA"/>
    <property type="match status" value="1"/>
</dbReference>
<keyword evidence="6" id="KW-0408">Iron</keyword>
<evidence type="ECO:0000313" key="8">
    <source>
        <dbReference type="Proteomes" id="UP000177230"/>
    </source>
</evidence>
<comment type="similarity">
    <text evidence="2">Belongs to the [NiFe]/[NiFeSe] hydrogenase large subunit family.</text>
</comment>
<evidence type="ECO:0000256" key="4">
    <source>
        <dbReference type="ARBA" id="ARBA00022723"/>
    </source>
</evidence>
<feature type="binding site" evidence="6">
    <location>
        <position position="457"/>
    </location>
    <ligand>
        <name>Fe cation</name>
        <dbReference type="ChEBI" id="CHEBI:24875"/>
    </ligand>
</feature>
<dbReference type="PANTHER" id="PTHR43600:SF2">
    <property type="entry name" value="F420-NON-REDUCING HYDROGENASE VHU SUBUNIT A"/>
    <property type="match status" value="1"/>
</dbReference>
<protein>
    <submittedName>
        <fullName evidence="7">F420-nonreducing hydrogenase</fullName>
    </submittedName>
</protein>
<dbReference type="Gene3D" id="1.10.645.10">
    <property type="entry name" value="Cytochrome-c3 Hydrogenase, chain B"/>
    <property type="match status" value="1"/>
</dbReference>
<keyword evidence="4 6" id="KW-0479">Metal-binding</keyword>
<evidence type="ECO:0000256" key="3">
    <source>
        <dbReference type="ARBA" id="ARBA00022596"/>
    </source>
</evidence>
<dbReference type="InterPro" id="IPR001501">
    <property type="entry name" value="Ni-dep_hyd_lsu"/>
</dbReference>
<keyword evidence="3 6" id="KW-0533">Nickel</keyword>
<comment type="cofactor">
    <cofactor evidence="1 6">
        <name>Ni(2+)</name>
        <dbReference type="ChEBI" id="CHEBI:49786"/>
    </cofactor>
</comment>
<evidence type="ECO:0000313" key="7">
    <source>
        <dbReference type="EMBL" id="OGF09298.1"/>
    </source>
</evidence>
<comment type="cofactor">
    <cofactor evidence="6">
        <name>Fe cation</name>
        <dbReference type="ChEBI" id="CHEBI:24875"/>
    </cofactor>
</comment>
<evidence type="ECO:0000256" key="1">
    <source>
        <dbReference type="ARBA" id="ARBA00001967"/>
    </source>
</evidence>
<feature type="binding site" evidence="6">
    <location>
        <position position="61"/>
    </location>
    <ligand>
        <name>Ni(2+)</name>
        <dbReference type="ChEBI" id="CHEBI:49786"/>
    </ligand>
</feature>
<comment type="caution">
    <text evidence="7">The sequence shown here is derived from an EMBL/GenBank/DDBJ whole genome shotgun (WGS) entry which is preliminary data.</text>
</comment>
<evidence type="ECO:0000256" key="5">
    <source>
        <dbReference type="ARBA" id="ARBA00023002"/>
    </source>
</evidence>
<feature type="binding site" evidence="6">
    <location>
        <position position="64"/>
    </location>
    <ligand>
        <name>Fe cation</name>
        <dbReference type="ChEBI" id="CHEBI:24875"/>
    </ligand>
</feature>
<dbReference type="SUPFAM" id="SSF56762">
    <property type="entry name" value="HydB/Nqo4-like"/>
    <property type="match status" value="1"/>
</dbReference>
<dbReference type="InterPro" id="IPR029014">
    <property type="entry name" value="NiFe-Hase_large"/>
</dbReference>
<dbReference type="GO" id="GO:0016151">
    <property type="term" value="F:nickel cation binding"/>
    <property type="evidence" value="ECO:0007669"/>
    <property type="project" value="InterPro"/>
</dbReference>
<gene>
    <name evidence="7" type="ORF">A2024_08395</name>
</gene>
<feature type="binding site" evidence="6">
    <location>
        <position position="42"/>
    </location>
    <ligand>
        <name>Mg(2+)</name>
        <dbReference type="ChEBI" id="CHEBI:18420"/>
    </ligand>
</feature>
<keyword evidence="5" id="KW-0560">Oxidoreductase</keyword>
<accession>A0A1F5R4B0</accession>
<feature type="binding site" evidence="6">
    <location>
        <position position="408"/>
    </location>
    <ligand>
        <name>Mg(2+)</name>
        <dbReference type="ChEBI" id="CHEBI:18420"/>
    </ligand>
</feature>
<dbReference type="AlphaFoldDB" id="A0A1F5R4B0"/>
<dbReference type="GO" id="GO:0016491">
    <property type="term" value="F:oxidoreductase activity"/>
    <property type="evidence" value="ECO:0007669"/>
    <property type="project" value="UniProtKB-KW"/>
</dbReference>
<dbReference type="Proteomes" id="UP000177230">
    <property type="component" value="Unassembled WGS sequence"/>
</dbReference>
<feature type="binding site" evidence="6">
    <location>
        <position position="454"/>
    </location>
    <ligand>
        <name>Ni(2+)</name>
        <dbReference type="ChEBI" id="CHEBI:49786"/>
    </ligand>
</feature>
<dbReference type="Pfam" id="PF00374">
    <property type="entry name" value="NiFeSe_Hases"/>
    <property type="match status" value="2"/>
</dbReference>
<proteinExistence type="inferred from homology"/>
<feature type="binding site" evidence="6">
    <location>
        <position position="64"/>
    </location>
    <ligand>
        <name>Ni(2+)</name>
        <dbReference type="ChEBI" id="CHEBI:49786"/>
    </ligand>
</feature>
<evidence type="ECO:0000256" key="6">
    <source>
        <dbReference type="PIRSR" id="PIRSR601501-1"/>
    </source>
</evidence>
<dbReference type="EMBL" id="MFFM01000042">
    <property type="protein sequence ID" value="OGF09298.1"/>
    <property type="molecule type" value="Genomic_DNA"/>
</dbReference>
<evidence type="ECO:0000256" key="2">
    <source>
        <dbReference type="ARBA" id="ARBA00009292"/>
    </source>
</evidence>
<organism evidence="7 8">
    <name type="scientific">Candidatus Edwardsbacteria bacterium GWF2_54_11</name>
    <dbReference type="NCBI Taxonomy" id="1817851"/>
    <lineage>
        <taxon>Bacteria</taxon>
        <taxon>Candidatus Edwardsiibacteriota</taxon>
    </lineage>
</organism>
<keyword evidence="6" id="KW-0460">Magnesium</keyword>
<sequence length="486" mass="54513">MKRITIDPITRLEGHGKIDIFLNDQGNVENAYFQIPELRGFEQFCIGRPVEEMPRITTRLCGVCPGAHHMASAKAVDNVYKADPTPAAKKLRELFYNAHMVHSHIAHFYALGAPDFIVGPEADPAKRNILGVIEKVGLAAGTEVIKHRAYAQKIQEILGGKATHPVCALPGGMSKALKKEERDEMEKWIISTIEFAKFTLKAFEDIVLKNQEYVDLILSDVYKLKTYYIGMVDENNRPNFYHGQIRIVDPDGKEFAKFDQQDYLDHIREHVESWTYLKFPFLKKVGWKGLVDGKESGVVRAAPLARLNVSEGMATPLADAEYQKMFQTLGGKPVHHTLAMHWARIIELMYSAERQLELIRDPEITSPDIRTIPTETPSEGVGILEAPRGTLIHHYKTDANGILTDVNLIVATVFNNAAMCLDIKSAAQKLIKDGHVTQGILNKVEMAFRAYDPCFACSTNTLPGEMPLIVKLHNADGSLADQWRRD</sequence>